<protein>
    <recommendedName>
        <fullName evidence="5">Zn(2)-C6 fungal-type domain-containing protein</fullName>
    </recommendedName>
</protein>
<keyword evidence="2" id="KW-0238">DNA-binding</keyword>
<evidence type="ECO:0000256" key="1">
    <source>
        <dbReference type="ARBA" id="ARBA00023015"/>
    </source>
</evidence>
<evidence type="ECO:0000256" key="4">
    <source>
        <dbReference type="ARBA" id="ARBA00023242"/>
    </source>
</evidence>
<dbReference type="CDD" id="cd00067">
    <property type="entry name" value="GAL4"/>
    <property type="match status" value="2"/>
</dbReference>
<dbReference type="OrthoDB" id="3469466at2759"/>
<dbReference type="GeneID" id="37119328"/>
<dbReference type="SUPFAM" id="SSF57701">
    <property type="entry name" value="Zn2/Cys6 DNA-binding domain"/>
    <property type="match status" value="2"/>
</dbReference>
<dbReference type="SMART" id="SM00066">
    <property type="entry name" value="GAL4"/>
    <property type="match status" value="2"/>
</dbReference>
<dbReference type="PANTHER" id="PTHR37540:SF5">
    <property type="entry name" value="TRANSCRIPTION FACTOR DOMAIN-CONTAINING PROTEIN"/>
    <property type="match status" value="1"/>
</dbReference>
<keyword evidence="1" id="KW-0805">Transcription regulation</keyword>
<sequence>MKMLPVPQDGLQDVQAATEDDPESLSKFYDALAHGTLPSARLSISRGLEMVPTWPCPLPPQLVARGLSYRITVMSPRMLPTCDVRNPYLQSWFPLSLQDSALFPALLSSTLTHRRARCLLGDESPDSFDQQDRLFLASCYAHTVRALNGAMRQPLQDVRDATILAVLMLVESPTIQSERDWTKSPVFQAPLRGMQWLNVHGAREPHQAHQSGLCRLVQLKGGLPRIQLPGVAAAISFRVLVNATLTLSAPPLPFHPLAEGSPRTVRDFLDHCSDGRDARSDRMPSLGLTPDLAEVFEGMALYTAIVDRYVRGEIARPDTQEMCDQRNLIQHRLMSLPPADGSSEFDRFCEVCRVSAIIYSIGVIFPLPAATAPFSPLVQTLRTNLGDGPLEAGWHLSVDKSVLLWSITIGGIAAFATPERERFVRTLHGMTVDAGLSEWSTLRKSLKMMPWLESACDAAGEKLWNEAQQFGQPKQVRSSPVRLTYGTRLDDVQGPRRRTPACLSCRSRGVKCNKGMPCQSCVKHGTPCSYGNRDDTVVPARVHIFSIRKQPCQLCKRRKVRCDKERPCQNCKKAGLTCTPLSH</sequence>
<dbReference type="Pfam" id="PF00172">
    <property type="entry name" value="Zn_clus"/>
    <property type="match status" value="2"/>
</dbReference>
<dbReference type="GO" id="GO:0009893">
    <property type="term" value="P:positive regulation of metabolic process"/>
    <property type="evidence" value="ECO:0007669"/>
    <property type="project" value="UniProtKB-ARBA"/>
</dbReference>
<dbReference type="InterPro" id="IPR036864">
    <property type="entry name" value="Zn2-C6_fun-type_DNA-bd_sf"/>
</dbReference>
<comment type="caution">
    <text evidence="6">The sequence shown here is derived from an EMBL/GenBank/DDBJ whole genome shotgun (WGS) entry which is preliminary data.</text>
</comment>
<keyword evidence="7" id="KW-1185">Reference proteome</keyword>
<dbReference type="InterPro" id="IPR001138">
    <property type="entry name" value="Zn2Cys6_DnaBD"/>
</dbReference>
<dbReference type="GO" id="GO:0003677">
    <property type="term" value="F:DNA binding"/>
    <property type="evidence" value="ECO:0007669"/>
    <property type="project" value="UniProtKB-KW"/>
</dbReference>
<reference evidence="6 7" key="1">
    <citation type="submission" date="2016-12" db="EMBL/GenBank/DDBJ databases">
        <title>The genomes of Aspergillus section Nigri reveals drivers in fungal speciation.</title>
        <authorList>
            <consortium name="DOE Joint Genome Institute"/>
            <person name="Vesth T.C."/>
            <person name="Nybo J."/>
            <person name="Theobald S."/>
            <person name="Brandl J."/>
            <person name="Frisvad J.C."/>
            <person name="Nielsen K.F."/>
            <person name="Lyhne E.K."/>
            <person name="Kogle M.E."/>
            <person name="Kuo A."/>
            <person name="Riley R."/>
            <person name="Clum A."/>
            <person name="Nolan M."/>
            <person name="Lipzen A."/>
            <person name="Salamov A."/>
            <person name="Henrissat B."/>
            <person name="Wiebenga A."/>
            <person name="De Vries R.P."/>
            <person name="Grigoriev I.V."/>
            <person name="Mortensen U.H."/>
            <person name="Andersen M.R."/>
            <person name="Baker S.E."/>
        </authorList>
    </citation>
    <scope>NUCLEOTIDE SEQUENCE [LARGE SCALE GENOMIC DNA]</scope>
    <source>
        <strain evidence="6 7">CBS 115572</strain>
    </source>
</reference>
<dbReference type="PANTHER" id="PTHR37540">
    <property type="entry name" value="TRANSCRIPTION FACTOR (ACR-2), PUTATIVE-RELATED-RELATED"/>
    <property type="match status" value="1"/>
</dbReference>
<dbReference type="AlphaFoldDB" id="A0A317WQV7"/>
<evidence type="ECO:0000256" key="2">
    <source>
        <dbReference type="ARBA" id="ARBA00023125"/>
    </source>
</evidence>
<dbReference type="RefSeq" id="XP_025468256.1">
    <property type="nucleotide sequence ID" value="XM_025617185.1"/>
</dbReference>
<feature type="domain" description="Zn(2)-C6 fungal-type" evidence="5">
    <location>
        <begin position="501"/>
        <end position="530"/>
    </location>
</feature>
<proteinExistence type="predicted"/>
<dbReference type="STRING" id="1450535.A0A317WQV7"/>
<accession>A0A317WQV7</accession>
<organism evidence="6 7">
    <name type="scientific">Aspergillus sclerotioniger CBS 115572</name>
    <dbReference type="NCBI Taxonomy" id="1450535"/>
    <lineage>
        <taxon>Eukaryota</taxon>
        <taxon>Fungi</taxon>
        <taxon>Dikarya</taxon>
        <taxon>Ascomycota</taxon>
        <taxon>Pezizomycotina</taxon>
        <taxon>Eurotiomycetes</taxon>
        <taxon>Eurotiomycetidae</taxon>
        <taxon>Eurotiales</taxon>
        <taxon>Aspergillaceae</taxon>
        <taxon>Aspergillus</taxon>
        <taxon>Aspergillus subgen. Circumdati</taxon>
    </lineage>
</organism>
<name>A0A317WQV7_9EURO</name>
<dbReference type="Proteomes" id="UP000246702">
    <property type="component" value="Unassembled WGS sequence"/>
</dbReference>
<evidence type="ECO:0000313" key="7">
    <source>
        <dbReference type="Proteomes" id="UP000246702"/>
    </source>
</evidence>
<evidence type="ECO:0000259" key="5">
    <source>
        <dbReference type="PROSITE" id="PS50048"/>
    </source>
</evidence>
<dbReference type="Gene3D" id="4.10.240.10">
    <property type="entry name" value="Zn(2)-C6 fungal-type DNA-binding domain"/>
    <property type="match status" value="2"/>
</dbReference>
<feature type="domain" description="Zn(2)-C6 fungal-type" evidence="5">
    <location>
        <begin position="551"/>
        <end position="579"/>
    </location>
</feature>
<dbReference type="GO" id="GO:0000981">
    <property type="term" value="F:DNA-binding transcription factor activity, RNA polymerase II-specific"/>
    <property type="evidence" value="ECO:0007669"/>
    <property type="project" value="InterPro"/>
</dbReference>
<keyword evidence="3" id="KW-0804">Transcription</keyword>
<dbReference type="GO" id="GO:0008270">
    <property type="term" value="F:zinc ion binding"/>
    <property type="evidence" value="ECO:0007669"/>
    <property type="project" value="InterPro"/>
</dbReference>
<dbReference type="PROSITE" id="PS50048">
    <property type="entry name" value="ZN2_CY6_FUNGAL_2"/>
    <property type="match status" value="2"/>
</dbReference>
<keyword evidence="4" id="KW-0539">Nucleus</keyword>
<dbReference type="EMBL" id="MSFK01000012">
    <property type="protein sequence ID" value="PWY88894.1"/>
    <property type="molecule type" value="Genomic_DNA"/>
</dbReference>
<evidence type="ECO:0000256" key="3">
    <source>
        <dbReference type="ARBA" id="ARBA00023163"/>
    </source>
</evidence>
<gene>
    <name evidence="6" type="ORF">BO94DRAFT_623952</name>
</gene>
<evidence type="ECO:0000313" key="6">
    <source>
        <dbReference type="EMBL" id="PWY88894.1"/>
    </source>
</evidence>